<gene>
    <name evidence="6" type="ORF">GNP93_03050</name>
</gene>
<keyword evidence="3" id="KW-0378">Hydrolase</keyword>
<keyword evidence="2 4" id="KW-0479">Metal-binding</keyword>
<comment type="cofactor">
    <cofactor evidence="4">
        <name>a divalent metal cation</name>
        <dbReference type="ChEBI" id="CHEBI:60240"/>
    </cofactor>
</comment>
<dbReference type="Pfam" id="PF12850">
    <property type="entry name" value="Metallophos_2"/>
    <property type="match status" value="1"/>
</dbReference>
<dbReference type="InterPro" id="IPR020935">
    <property type="entry name" value="PdiEstase_YfcE_CS"/>
</dbReference>
<sequence>MRIGVVSDTHLNSRSTALPAALVRGLQGVDCILHAGDWIDESIVALFESIAPVDGVAGNNDGVEIIRRFGKRKVLALGGFRIGLVHGDGGRSTPETAFQSFCDTHGHSTVDVVIFGHSHIPFLERRGGTLLFNPGSAADKRRQPQYSYGIIELTDRIEATHFYYADRS</sequence>
<dbReference type="InterPro" id="IPR041802">
    <property type="entry name" value="MPP_YfcE"/>
</dbReference>
<dbReference type="AlphaFoldDB" id="A0A7X2Z8E7"/>
<evidence type="ECO:0000256" key="2">
    <source>
        <dbReference type="ARBA" id="ARBA00022723"/>
    </source>
</evidence>
<evidence type="ECO:0000256" key="4">
    <source>
        <dbReference type="RuleBase" id="RU362039"/>
    </source>
</evidence>
<evidence type="ECO:0000256" key="3">
    <source>
        <dbReference type="ARBA" id="ARBA00022801"/>
    </source>
</evidence>
<dbReference type="Gene3D" id="3.60.21.10">
    <property type="match status" value="1"/>
</dbReference>
<dbReference type="InterPro" id="IPR024654">
    <property type="entry name" value="Calcineurin-like_PHP_lpxH"/>
</dbReference>
<protein>
    <recommendedName>
        <fullName evidence="4">Phosphoesterase</fullName>
        <ecNumber evidence="4">3.1.4.-</ecNumber>
    </recommendedName>
</protein>
<comment type="caution">
    <text evidence="6">The sequence shown here is derived from an EMBL/GenBank/DDBJ whole genome shotgun (WGS) entry which is preliminary data.</text>
</comment>
<dbReference type="EMBL" id="WNZX01000002">
    <property type="protein sequence ID" value="MUG69650.1"/>
    <property type="molecule type" value="Genomic_DNA"/>
</dbReference>
<evidence type="ECO:0000313" key="7">
    <source>
        <dbReference type="Proteomes" id="UP000450917"/>
    </source>
</evidence>
<dbReference type="InterPro" id="IPR000979">
    <property type="entry name" value="Phosphodiesterase_MJ0936/Vps29"/>
</dbReference>
<comment type="similarity">
    <text evidence="1 4">Belongs to the metallophosphoesterase superfamily. YfcE family.</text>
</comment>
<feature type="domain" description="Calcineurin-like phosphoesterase" evidence="5">
    <location>
        <begin position="1"/>
        <end position="155"/>
    </location>
</feature>
<dbReference type="NCBIfam" id="TIGR00040">
    <property type="entry name" value="yfcE"/>
    <property type="match status" value="1"/>
</dbReference>
<dbReference type="EC" id="3.1.4.-" evidence="4"/>
<dbReference type="SUPFAM" id="SSF56300">
    <property type="entry name" value="Metallo-dependent phosphatases"/>
    <property type="match status" value="1"/>
</dbReference>
<dbReference type="PROSITE" id="PS01269">
    <property type="entry name" value="UPF0025"/>
    <property type="match status" value="1"/>
</dbReference>
<dbReference type="GO" id="GO:0016787">
    <property type="term" value="F:hydrolase activity"/>
    <property type="evidence" value="ECO:0007669"/>
    <property type="project" value="UniProtKB-UniRule"/>
</dbReference>
<keyword evidence="7" id="KW-1185">Reference proteome</keyword>
<dbReference type="InterPro" id="IPR029052">
    <property type="entry name" value="Metallo-depent_PP-like"/>
</dbReference>
<organism evidence="6 7">
    <name type="scientific">Paenibacillus validus</name>
    <dbReference type="NCBI Taxonomy" id="44253"/>
    <lineage>
        <taxon>Bacteria</taxon>
        <taxon>Bacillati</taxon>
        <taxon>Bacillota</taxon>
        <taxon>Bacilli</taxon>
        <taxon>Bacillales</taxon>
        <taxon>Paenibacillaceae</taxon>
        <taxon>Paenibacillus</taxon>
    </lineage>
</organism>
<dbReference type="GO" id="GO:0046872">
    <property type="term" value="F:metal ion binding"/>
    <property type="evidence" value="ECO:0007669"/>
    <property type="project" value="UniProtKB-KW"/>
</dbReference>
<dbReference type="PANTHER" id="PTHR11124">
    <property type="entry name" value="VACUOLAR SORTING PROTEIN VPS29"/>
    <property type="match status" value="1"/>
</dbReference>
<evidence type="ECO:0000256" key="1">
    <source>
        <dbReference type="ARBA" id="ARBA00008950"/>
    </source>
</evidence>
<accession>A0A7X2Z8E7</accession>
<evidence type="ECO:0000259" key="5">
    <source>
        <dbReference type="Pfam" id="PF12850"/>
    </source>
</evidence>
<dbReference type="Proteomes" id="UP000450917">
    <property type="component" value="Unassembled WGS sequence"/>
</dbReference>
<dbReference type="RefSeq" id="WP_127605760.1">
    <property type="nucleotide sequence ID" value="NZ_JARTHJ010000236.1"/>
</dbReference>
<proteinExistence type="inferred from homology"/>
<dbReference type="CDD" id="cd00841">
    <property type="entry name" value="MPP_YfcE"/>
    <property type="match status" value="1"/>
</dbReference>
<name>A0A7X2Z8E7_9BACL</name>
<evidence type="ECO:0000313" key="6">
    <source>
        <dbReference type="EMBL" id="MUG69650.1"/>
    </source>
</evidence>
<reference evidence="6 7" key="1">
    <citation type="submission" date="2019-11" db="EMBL/GenBank/DDBJ databases">
        <title>Draft genome sequences of five Paenibacillus species of dairy origin.</title>
        <authorList>
            <person name="Olajide A.M."/>
            <person name="Chen S."/>
            <person name="Lapointe G."/>
        </authorList>
    </citation>
    <scope>NUCLEOTIDE SEQUENCE [LARGE SCALE GENOMIC DNA]</scope>
    <source>
        <strain evidence="6 7">2CS3</strain>
    </source>
</reference>